<dbReference type="Gene3D" id="2.40.370.10">
    <property type="entry name" value="AttH-like domain"/>
    <property type="match status" value="2"/>
</dbReference>
<evidence type="ECO:0000313" key="2">
    <source>
        <dbReference type="EMBL" id="HFK96682.1"/>
    </source>
</evidence>
<sequence length="367" mass="40178">MVLCLVLWGVAEAQGASADFLKVTGPCAMTFPKDHGAHPGYRTEWWYYTGNVRTASGRLFGFQLTFFRSQLSPGVDDAVLDGSSSPWRTNQLYFAHAALSDVGGNRFFYAQKALRGALGLAGVERFEDAVTVRVHPWWVSIGHDRQELRAETPDFAVALRLVAQKPPILHGLDGYSVKGSSPERASCYYSFTRLAADGEIHVGGEIHAVSGLAWMDHEYSSEPLEPGLQGWDWFSLQLSDGTELMLFGLRQKDGSWHGASSGTFVDASGNARRLARDDFSVDVLSSWKSPRSKATYPSEWRLRVPALALDLHLKPHVADQELDTASSTGVTYWEGSIGCRGTRNGAPVEGAGYAELTGYARPFDAPL</sequence>
<evidence type="ECO:0000259" key="1">
    <source>
        <dbReference type="Pfam" id="PF07143"/>
    </source>
</evidence>
<name>A0A832E9X5_9BACT</name>
<gene>
    <name evidence="2" type="ORF">ENS06_05080</name>
</gene>
<dbReference type="PANTHER" id="PTHR38591">
    <property type="entry name" value="HYDROLASE"/>
    <property type="match status" value="1"/>
</dbReference>
<dbReference type="Pfam" id="PF17186">
    <property type="entry name" value="Lipocalin_9"/>
    <property type="match status" value="1"/>
</dbReference>
<accession>A0A832E9X5</accession>
<feature type="domain" description="AttH" evidence="1">
    <location>
        <begin position="43"/>
        <end position="221"/>
    </location>
</feature>
<dbReference type="InterPro" id="IPR023374">
    <property type="entry name" value="AttH-like_dom_sf"/>
</dbReference>
<dbReference type="EMBL" id="DSTK01000013">
    <property type="protein sequence ID" value="HFK96682.1"/>
    <property type="molecule type" value="Genomic_DNA"/>
</dbReference>
<proteinExistence type="predicted"/>
<comment type="caution">
    <text evidence="2">The sequence shown here is derived from an EMBL/GenBank/DDBJ whole genome shotgun (WGS) entry which is preliminary data.</text>
</comment>
<dbReference type="InterPro" id="IPR010791">
    <property type="entry name" value="AttH_dom"/>
</dbReference>
<protein>
    <submittedName>
        <fullName evidence="2">Carotenoid 1,2-hydratase</fullName>
    </submittedName>
</protein>
<reference evidence="2" key="1">
    <citation type="journal article" date="2020" name="mSystems">
        <title>Genome- and Community-Level Interaction Insights into Carbon Utilization and Element Cycling Functions of Hydrothermarchaeota in Hydrothermal Sediment.</title>
        <authorList>
            <person name="Zhou Z."/>
            <person name="Liu Y."/>
            <person name="Xu W."/>
            <person name="Pan J."/>
            <person name="Luo Z.H."/>
            <person name="Li M."/>
        </authorList>
    </citation>
    <scope>NUCLEOTIDE SEQUENCE [LARGE SCALE GENOMIC DNA]</scope>
    <source>
        <strain evidence="2">SpSt-456</strain>
    </source>
</reference>
<dbReference type="Pfam" id="PF07143">
    <property type="entry name" value="CrtC"/>
    <property type="match status" value="1"/>
</dbReference>
<dbReference type="PANTHER" id="PTHR38591:SF1">
    <property type="entry name" value="BLL1000 PROTEIN"/>
    <property type="match status" value="1"/>
</dbReference>
<dbReference type="AlphaFoldDB" id="A0A832E9X5"/>
<organism evidence="2">
    <name type="scientific">Desulfacinum infernum</name>
    <dbReference type="NCBI Taxonomy" id="35837"/>
    <lineage>
        <taxon>Bacteria</taxon>
        <taxon>Pseudomonadati</taxon>
        <taxon>Thermodesulfobacteriota</taxon>
        <taxon>Syntrophobacteria</taxon>
        <taxon>Syntrophobacterales</taxon>
        <taxon>Syntrophobacteraceae</taxon>
        <taxon>Desulfacinum</taxon>
    </lineage>
</organism>
<dbReference type="SUPFAM" id="SSF159245">
    <property type="entry name" value="AttH-like"/>
    <property type="match status" value="1"/>
</dbReference>